<keyword evidence="4" id="KW-0560">Oxidoreductase</keyword>
<dbReference type="InterPro" id="IPR036396">
    <property type="entry name" value="Cyt_P450_sf"/>
</dbReference>
<keyword evidence="5 7" id="KW-0408">Iron</keyword>
<dbReference type="InterPro" id="IPR001128">
    <property type="entry name" value="Cyt_P450"/>
</dbReference>
<evidence type="ECO:0000256" key="4">
    <source>
        <dbReference type="ARBA" id="ARBA00023002"/>
    </source>
</evidence>
<dbReference type="Gene3D" id="1.10.630.10">
    <property type="entry name" value="Cytochrome P450"/>
    <property type="match status" value="1"/>
</dbReference>
<evidence type="ECO:0000256" key="6">
    <source>
        <dbReference type="ARBA" id="ARBA00023033"/>
    </source>
</evidence>
<proteinExistence type="inferred from homology"/>
<keyword evidence="9" id="KW-0472">Membrane</keyword>
<dbReference type="Pfam" id="PF00067">
    <property type="entry name" value="p450"/>
    <property type="match status" value="1"/>
</dbReference>
<dbReference type="PRINTS" id="PR00385">
    <property type="entry name" value="P450"/>
</dbReference>
<keyword evidence="11" id="KW-1185">Reference proteome</keyword>
<keyword evidence="9" id="KW-1133">Transmembrane helix</keyword>
<dbReference type="EMBL" id="JAECZO010000157">
    <property type="protein sequence ID" value="KAK7198536.1"/>
    <property type="molecule type" value="Genomic_DNA"/>
</dbReference>
<dbReference type="InterPro" id="IPR050196">
    <property type="entry name" value="Cytochrome_P450_Monoox"/>
</dbReference>
<dbReference type="InterPro" id="IPR002403">
    <property type="entry name" value="Cyt_P450_E_grp-IV"/>
</dbReference>
<organism evidence="10 11">
    <name type="scientific">Novymonas esmeraldas</name>
    <dbReference type="NCBI Taxonomy" id="1808958"/>
    <lineage>
        <taxon>Eukaryota</taxon>
        <taxon>Discoba</taxon>
        <taxon>Euglenozoa</taxon>
        <taxon>Kinetoplastea</taxon>
        <taxon>Metakinetoplastina</taxon>
        <taxon>Trypanosomatida</taxon>
        <taxon>Trypanosomatidae</taxon>
        <taxon>Novymonas</taxon>
    </lineage>
</organism>
<dbReference type="PRINTS" id="PR00465">
    <property type="entry name" value="EP450IV"/>
</dbReference>
<keyword evidence="2 7" id="KW-0349">Heme</keyword>
<dbReference type="SUPFAM" id="SSF48264">
    <property type="entry name" value="Cytochrome P450"/>
    <property type="match status" value="1"/>
</dbReference>
<dbReference type="GO" id="GO:0020037">
    <property type="term" value="F:heme binding"/>
    <property type="evidence" value="ECO:0007669"/>
    <property type="project" value="InterPro"/>
</dbReference>
<dbReference type="PANTHER" id="PTHR24291">
    <property type="entry name" value="CYTOCHROME P450 FAMILY 4"/>
    <property type="match status" value="1"/>
</dbReference>
<evidence type="ECO:0000256" key="8">
    <source>
        <dbReference type="SAM" id="MobiDB-lite"/>
    </source>
</evidence>
<keyword evidence="6" id="KW-0503">Monooxygenase</keyword>
<keyword evidence="9" id="KW-0812">Transmembrane</keyword>
<evidence type="ECO:0000313" key="10">
    <source>
        <dbReference type="EMBL" id="KAK7198536.1"/>
    </source>
</evidence>
<evidence type="ECO:0000256" key="2">
    <source>
        <dbReference type="ARBA" id="ARBA00022617"/>
    </source>
</evidence>
<dbReference type="GO" id="GO:0016705">
    <property type="term" value="F:oxidoreductase activity, acting on paired donors, with incorporation or reduction of molecular oxygen"/>
    <property type="evidence" value="ECO:0007669"/>
    <property type="project" value="InterPro"/>
</dbReference>
<protein>
    <submittedName>
        <fullName evidence="10">Cytochrome p450-like protein</fullName>
    </submittedName>
</protein>
<evidence type="ECO:0000256" key="9">
    <source>
        <dbReference type="SAM" id="Phobius"/>
    </source>
</evidence>
<comment type="cofactor">
    <cofactor evidence="7">
        <name>heme</name>
        <dbReference type="ChEBI" id="CHEBI:30413"/>
    </cofactor>
</comment>
<evidence type="ECO:0000256" key="1">
    <source>
        <dbReference type="ARBA" id="ARBA00010617"/>
    </source>
</evidence>
<feature type="transmembrane region" description="Helical" evidence="9">
    <location>
        <begin position="37"/>
        <end position="60"/>
    </location>
</feature>
<feature type="binding site" description="axial binding residue" evidence="7">
    <location>
        <position position="524"/>
    </location>
    <ligand>
        <name>heme</name>
        <dbReference type="ChEBI" id="CHEBI:30413"/>
    </ligand>
    <ligandPart>
        <name>Fe</name>
        <dbReference type="ChEBI" id="CHEBI:18248"/>
    </ligandPart>
</feature>
<comment type="caution">
    <text evidence="10">The sequence shown here is derived from an EMBL/GenBank/DDBJ whole genome shotgun (WGS) entry which is preliminary data.</text>
</comment>
<dbReference type="Proteomes" id="UP001430356">
    <property type="component" value="Unassembled WGS sequence"/>
</dbReference>
<gene>
    <name evidence="10" type="ORF">NESM_000815300</name>
</gene>
<evidence type="ECO:0000256" key="7">
    <source>
        <dbReference type="PIRSR" id="PIRSR602403-1"/>
    </source>
</evidence>
<reference evidence="10 11" key="1">
    <citation type="journal article" date="2021" name="MBio">
        <title>A New Model Trypanosomatid, Novymonas esmeraldas: Genomic Perception of Its 'Candidatus Pandoraea novymonadis' Endosymbiont.</title>
        <authorList>
            <person name="Zakharova A."/>
            <person name="Saura A."/>
            <person name="Butenko A."/>
            <person name="Podesvova L."/>
            <person name="Warmusova S."/>
            <person name="Kostygov A.Y."/>
            <person name="Nenarokova A."/>
            <person name="Lukes J."/>
            <person name="Opperdoes F.R."/>
            <person name="Yurchenko V."/>
        </authorList>
    </citation>
    <scope>NUCLEOTIDE SEQUENCE [LARGE SCALE GENOMIC DNA]</scope>
    <source>
        <strain evidence="10 11">E262AT.01</strain>
    </source>
</reference>
<comment type="similarity">
    <text evidence="1">Belongs to the cytochrome P450 family.</text>
</comment>
<dbReference type="PANTHER" id="PTHR24291:SF50">
    <property type="entry name" value="BIFUNCTIONAL ALBAFLAVENONE MONOOXYGENASE_TERPENE SYNTHASE"/>
    <property type="match status" value="1"/>
</dbReference>
<evidence type="ECO:0000256" key="3">
    <source>
        <dbReference type="ARBA" id="ARBA00022723"/>
    </source>
</evidence>
<name>A0AAW0EZJ1_9TRYP</name>
<evidence type="ECO:0000256" key="5">
    <source>
        <dbReference type="ARBA" id="ARBA00023004"/>
    </source>
</evidence>
<keyword evidence="3 7" id="KW-0479">Metal-binding</keyword>
<dbReference type="AlphaFoldDB" id="A0AAW0EZJ1"/>
<sequence length="616" mass="69242">MFTSTVQNTIAATLQRAAATLPSSVQPGAMALVQADALPATLATAAVTVVVLYTLIAVVLPGLRMDFYLSKLPTMRHSIPFLGHALLLAGPSPWTKMASWSLRPEKNVPRKGKGGCDAAQNSRLVTFSVSGMRVIYINEPRLLRRVLLTHQRNYRKAIKEAYKHFMCLLGTGLVTAEDEQWKKGRLLLSHAMRIDIVEDVPDMEMKAVDRILQKLDATDTRHPYVDLNEEYRHLTMQVISESALSLSADESDRIFPALYLPIVHECNKRLWAPWRAYMPFLQGSRERNRCVYKLNTVLSDIIRNRWAQRKDPKYAAKPDILALCMSQLDHADERVITELRDDVKTILLAGHETSAALLTWATYEVMRHPEIRQRICEEARHLFDPARCKRTVQTSHGPRGVPTADDVRDLVWTPAVLRETLRRHSVVPLVMRYAAKDDIWPAADTGLEKDVLIPAGCTIGVGIEGVHNNPDVWDKPDVFDPTRFIDADIANDTNYLHRNTRDVKFTKKIDPYAFIPFINGPRNCLGQHLSMIETQVALAYMSLSYDLQFYRDPSIDVDAAAFEAAVGRHHDFIVPQVPHDGLKVCGTRNRPFMSCTPQAALSSPPAGESEEKAAVC</sequence>
<feature type="region of interest" description="Disordered" evidence="8">
    <location>
        <begin position="597"/>
        <end position="616"/>
    </location>
</feature>
<evidence type="ECO:0000313" key="11">
    <source>
        <dbReference type="Proteomes" id="UP001430356"/>
    </source>
</evidence>
<dbReference type="GO" id="GO:0004497">
    <property type="term" value="F:monooxygenase activity"/>
    <property type="evidence" value="ECO:0007669"/>
    <property type="project" value="UniProtKB-KW"/>
</dbReference>
<accession>A0AAW0EZJ1</accession>
<dbReference type="GO" id="GO:0005506">
    <property type="term" value="F:iron ion binding"/>
    <property type="evidence" value="ECO:0007669"/>
    <property type="project" value="InterPro"/>
</dbReference>